<dbReference type="Pfam" id="PF01596">
    <property type="entry name" value="Methyltransf_3"/>
    <property type="match status" value="1"/>
</dbReference>
<reference evidence="4 5" key="1">
    <citation type="journal article" date="2014" name="BMC Genomics">
        <title>Comparison of environmental and isolate Sulfobacillus genomes reveals diverse carbon, sulfur, nitrogen, and hydrogen metabolisms.</title>
        <authorList>
            <person name="Justice N.B."/>
            <person name="Norman A."/>
            <person name="Brown C.T."/>
            <person name="Singh A."/>
            <person name="Thomas B.C."/>
            <person name="Banfield J.F."/>
        </authorList>
    </citation>
    <scope>NUCLEOTIDE SEQUENCE [LARGE SCALE GENOMIC DNA]</scope>
    <source>
        <strain evidence="4">AMDSBA4</strain>
    </source>
</reference>
<keyword evidence="1 4" id="KW-0489">Methyltransferase</keyword>
<name>A0A2T2XEZ3_9FIRM</name>
<dbReference type="InterPro" id="IPR002935">
    <property type="entry name" value="SAM_O-MeTrfase"/>
</dbReference>
<keyword evidence="2 4" id="KW-0808">Transferase</keyword>
<dbReference type="Gene3D" id="3.40.50.150">
    <property type="entry name" value="Vaccinia Virus protein VP39"/>
    <property type="match status" value="1"/>
</dbReference>
<sequence>MNGEEYASQLFAHEDPILAEVRRDIIDRGMPAIFVPSHIGHLLSLLVKLNNSRNALEIGALGGYSGIWLARSLPADGHLTSLELNAEYAKVAQHNLERAGLGSKVHYEIGPALQSLEKLQQAGHRYDFFLIDADKENYPAYLAFAIALAHPGAIIAGDNALLHGRVIDFDDLSPRAVAMRQFNEQMATHPRLTAMMITMGDGLAIARVNY</sequence>
<keyword evidence="3" id="KW-0949">S-adenosyl-L-methionine</keyword>
<gene>
    <name evidence="4" type="ORF">C7B46_11385</name>
</gene>
<dbReference type="GO" id="GO:0008757">
    <property type="term" value="F:S-adenosylmethionine-dependent methyltransferase activity"/>
    <property type="evidence" value="ECO:0007669"/>
    <property type="project" value="TreeGrafter"/>
</dbReference>
<evidence type="ECO:0000256" key="1">
    <source>
        <dbReference type="ARBA" id="ARBA00022603"/>
    </source>
</evidence>
<dbReference type="PANTHER" id="PTHR10509">
    <property type="entry name" value="O-METHYLTRANSFERASE-RELATED"/>
    <property type="match status" value="1"/>
</dbReference>
<organism evidence="4 5">
    <name type="scientific">Sulfobacillus benefaciens</name>
    <dbReference type="NCBI Taxonomy" id="453960"/>
    <lineage>
        <taxon>Bacteria</taxon>
        <taxon>Bacillati</taxon>
        <taxon>Bacillota</taxon>
        <taxon>Clostridia</taxon>
        <taxon>Eubacteriales</taxon>
        <taxon>Clostridiales Family XVII. Incertae Sedis</taxon>
        <taxon>Sulfobacillus</taxon>
    </lineage>
</organism>
<protein>
    <submittedName>
        <fullName evidence="4">Methyltransferase</fullName>
    </submittedName>
</protein>
<dbReference type="InterPro" id="IPR029063">
    <property type="entry name" value="SAM-dependent_MTases_sf"/>
</dbReference>
<evidence type="ECO:0000256" key="2">
    <source>
        <dbReference type="ARBA" id="ARBA00022679"/>
    </source>
</evidence>
<evidence type="ECO:0000313" key="5">
    <source>
        <dbReference type="Proteomes" id="UP000242972"/>
    </source>
</evidence>
<dbReference type="SUPFAM" id="SSF53335">
    <property type="entry name" value="S-adenosyl-L-methionine-dependent methyltransferases"/>
    <property type="match status" value="1"/>
</dbReference>
<dbReference type="GO" id="GO:0032259">
    <property type="term" value="P:methylation"/>
    <property type="evidence" value="ECO:0007669"/>
    <property type="project" value="UniProtKB-KW"/>
</dbReference>
<proteinExistence type="predicted"/>
<dbReference type="InterPro" id="IPR050362">
    <property type="entry name" value="Cation-dep_OMT"/>
</dbReference>
<dbReference type="EMBL" id="PXYW01000027">
    <property type="protein sequence ID" value="PSR33084.1"/>
    <property type="molecule type" value="Genomic_DNA"/>
</dbReference>
<evidence type="ECO:0000313" key="4">
    <source>
        <dbReference type="EMBL" id="PSR33084.1"/>
    </source>
</evidence>
<dbReference type="GO" id="GO:0008171">
    <property type="term" value="F:O-methyltransferase activity"/>
    <property type="evidence" value="ECO:0007669"/>
    <property type="project" value="InterPro"/>
</dbReference>
<dbReference type="PROSITE" id="PS51682">
    <property type="entry name" value="SAM_OMT_I"/>
    <property type="match status" value="1"/>
</dbReference>
<accession>A0A2T2XEZ3</accession>
<dbReference type="PANTHER" id="PTHR10509:SF14">
    <property type="entry name" value="CAFFEOYL-COA O-METHYLTRANSFERASE 3-RELATED"/>
    <property type="match status" value="1"/>
</dbReference>
<evidence type="ECO:0000256" key="3">
    <source>
        <dbReference type="ARBA" id="ARBA00022691"/>
    </source>
</evidence>
<comment type="caution">
    <text evidence="4">The sequence shown here is derived from an EMBL/GenBank/DDBJ whole genome shotgun (WGS) entry which is preliminary data.</text>
</comment>
<dbReference type="Proteomes" id="UP000242972">
    <property type="component" value="Unassembled WGS sequence"/>
</dbReference>
<dbReference type="AlphaFoldDB" id="A0A2T2XEZ3"/>